<dbReference type="Gene3D" id="3.40.50.720">
    <property type="entry name" value="NAD(P)-binding Rossmann-like Domain"/>
    <property type="match status" value="1"/>
</dbReference>
<sequence>MAAIDRFRIEGRVALISGGCRGLGRVMAEALASAGASVAVTARDRERAEATAREISSASGREAIGLGVDVTRADQVEAAVSETLGRFGKLDILVNNAGINIRRPIEQLQEEEWDLVLDTNLKGAWLFCRAAVPAMKRNGWGRILNVSSMLGEVGLAERTPYCSSKGGLTLMSRTLALELAPFGINVNALCPGPFATEINRPLLNDPETKAAMEAKLPIGRWGDPEELGPAAVFLCSDGSSYMTGATLVIDGGFTAQ</sequence>
<dbReference type="Proteomes" id="UP000280296">
    <property type="component" value="Unassembled WGS sequence"/>
</dbReference>
<dbReference type="OrthoDB" id="9803333at2"/>
<dbReference type="PANTHER" id="PTHR42760">
    <property type="entry name" value="SHORT-CHAIN DEHYDROGENASES/REDUCTASES FAMILY MEMBER"/>
    <property type="match status" value="1"/>
</dbReference>
<feature type="domain" description="Ketoreductase" evidence="2">
    <location>
        <begin position="12"/>
        <end position="192"/>
    </location>
</feature>
<dbReference type="PROSITE" id="PS00061">
    <property type="entry name" value="ADH_SHORT"/>
    <property type="match status" value="1"/>
</dbReference>
<protein>
    <submittedName>
        <fullName evidence="3">SDR family oxidoreductase</fullName>
    </submittedName>
</protein>
<evidence type="ECO:0000313" key="3">
    <source>
        <dbReference type="EMBL" id="RUL85043.1"/>
    </source>
</evidence>
<reference evidence="3 4" key="1">
    <citation type="submission" date="2018-12" db="EMBL/GenBank/DDBJ databases">
        <authorList>
            <person name="Toschakov S.V."/>
        </authorList>
    </citation>
    <scope>NUCLEOTIDE SEQUENCE [LARGE SCALE GENOMIC DNA]</scope>
    <source>
        <strain evidence="3 4">GM2012</strain>
    </source>
</reference>
<dbReference type="InterPro" id="IPR057326">
    <property type="entry name" value="KR_dom"/>
</dbReference>
<dbReference type="PANTHER" id="PTHR42760:SF40">
    <property type="entry name" value="3-OXOACYL-[ACYL-CARRIER-PROTEIN] REDUCTASE, CHLOROPLASTIC"/>
    <property type="match status" value="1"/>
</dbReference>
<evidence type="ECO:0000259" key="2">
    <source>
        <dbReference type="SMART" id="SM00822"/>
    </source>
</evidence>
<organism evidence="3 4">
    <name type="scientific">Tautonia sociabilis</name>
    <dbReference type="NCBI Taxonomy" id="2080755"/>
    <lineage>
        <taxon>Bacteria</taxon>
        <taxon>Pseudomonadati</taxon>
        <taxon>Planctomycetota</taxon>
        <taxon>Planctomycetia</taxon>
        <taxon>Isosphaerales</taxon>
        <taxon>Isosphaeraceae</taxon>
        <taxon>Tautonia</taxon>
    </lineage>
</organism>
<dbReference type="FunFam" id="3.40.50.720:FF:000084">
    <property type="entry name" value="Short-chain dehydrogenase reductase"/>
    <property type="match status" value="1"/>
</dbReference>
<dbReference type="InterPro" id="IPR036291">
    <property type="entry name" value="NAD(P)-bd_dom_sf"/>
</dbReference>
<name>A0A432MFT8_9BACT</name>
<dbReference type="PRINTS" id="PR00081">
    <property type="entry name" value="GDHRDH"/>
</dbReference>
<dbReference type="GO" id="GO:0030497">
    <property type="term" value="P:fatty acid elongation"/>
    <property type="evidence" value="ECO:0007669"/>
    <property type="project" value="TreeGrafter"/>
</dbReference>
<dbReference type="InterPro" id="IPR002347">
    <property type="entry name" value="SDR_fam"/>
</dbReference>
<proteinExistence type="inferred from homology"/>
<dbReference type="EMBL" id="RYZH01000042">
    <property type="protein sequence ID" value="RUL85043.1"/>
    <property type="molecule type" value="Genomic_DNA"/>
</dbReference>
<dbReference type="InterPro" id="IPR020904">
    <property type="entry name" value="Sc_DH/Rdtase_CS"/>
</dbReference>
<evidence type="ECO:0000256" key="1">
    <source>
        <dbReference type="ARBA" id="ARBA00006484"/>
    </source>
</evidence>
<dbReference type="NCBIfam" id="NF005559">
    <property type="entry name" value="PRK07231.1"/>
    <property type="match status" value="1"/>
</dbReference>
<dbReference type="PRINTS" id="PR00080">
    <property type="entry name" value="SDRFAMILY"/>
</dbReference>
<dbReference type="AlphaFoldDB" id="A0A432MFT8"/>
<gene>
    <name evidence="3" type="ORF">TsocGM_19070</name>
</gene>
<reference evidence="3 4" key="2">
    <citation type="submission" date="2019-01" db="EMBL/GenBank/DDBJ databases">
        <title>Tautonia sociabilis, a novel thermotolerant planctomycete of Isosphaeraceae family, isolated from a 4000 m deep subterranean habitat.</title>
        <authorList>
            <person name="Kovaleva O.L."/>
            <person name="Elcheninov A.G."/>
            <person name="Van Heerden E."/>
            <person name="Toshchakov S.V."/>
            <person name="Novikov A."/>
            <person name="Bonch-Osmolovskaya E.A."/>
            <person name="Kublanov I.V."/>
        </authorList>
    </citation>
    <scope>NUCLEOTIDE SEQUENCE [LARGE SCALE GENOMIC DNA]</scope>
    <source>
        <strain evidence="3 4">GM2012</strain>
    </source>
</reference>
<dbReference type="Pfam" id="PF13561">
    <property type="entry name" value="adh_short_C2"/>
    <property type="match status" value="1"/>
</dbReference>
<dbReference type="SUPFAM" id="SSF51735">
    <property type="entry name" value="NAD(P)-binding Rossmann-fold domains"/>
    <property type="match status" value="1"/>
</dbReference>
<comment type="similarity">
    <text evidence="1">Belongs to the short-chain dehydrogenases/reductases (SDR) family.</text>
</comment>
<evidence type="ECO:0000313" key="4">
    <source>
        <dbReference type="Proteomes" id="UP000280296"/>
    </source>
</evidence>
<keyword evidence="4" id="KW-1185">Reference proteome</keyword>
<dbReference type="CDD" id="cd05233">
    <property type="entry name" value="SDR_c"/>
    <property type="match status" value="1"/>
</dbReference>
<accession>A0A432MFT8</accession>
<dbReference type="GO" id="GO:0016616">
    <property type="term" value="F:oxidoreductase activity, acting on the CH-OH group of donors, NAD or NADP as acceptor"/>
    <property type="evidence" value="ECO:0007669"/>
    <property type="project" value="TreeGrafter"/>
</dbReference>
<dbReference type="RefSeq" id="WP_126727053.1">
    <property type="nucleotide sequence ID" value="NZ_RYZH01000042.1"/>
</dbReference>
<dbReference type="SMART" id="SM00822">
    <property type="entry name" value="PKS_KR"/>
    <property type="match status" value="1"/>
</dbReference>
<comment type="caution">
    <text evidence="3">The sequence shown here is derived from an EMBL/GenBank/DDBJ whole genome shotgun (WGS) entry which is preliminary data.</text>
</comment>